<evidence type="ECO:0000256" key="1">
    <source>
        <dbReference type="ARBA" id="ARBA00004651"/>
    </source>
</evidence>
<dbReference type="OrthoDB" id="145388at2"/>
<feature type="transmembrane region" description="Helical" evidence="8">
    <location>
        <begin position="352"/>
        <end position="372"/>
    </location>
</feature>
<gene>
    <name evidence="10" type="ORF">GA0070623_0593</name>
</gene>
<keyword evidence="5 8" id="KW-1133">Transmembrane helix</keyword>
<feature type="transmembrane region" description="Helical" evidence="8">
    <location>
        <begin position="47"/>
        <end position="70"/>
    </location>
</feature>
<dbReference type="EMBL" id="LT607752">
    <property type="protein sequence ID" value="SCG39827.1"/>
    <property type="molecule type" value="Genomic_DNA"/>
</dbReference>
<evidence type="ECO:0000313" key="11">
    <source>
        <dbReference type="Proteomes" id="UP000198226"/>
    </source>
</evidence>
<dbReference type="PANTHER" id="PTHR23513">
    <property type="entry name" value="INTEGRAL MEMBRANE EFFLUX PROTEIN-RELATED"/>
    <property type="match status" value="1"/>
</dbReference>
<evidence type="ECO:0000256" key="8">
    <source>
        <dbReference type="SAM" id="Phobius"/>
    </source>
</evidence>
<feature type="transmembrane region" description="Helical" evidence="8">
    <location>
        <begin position="258"/>
        <end position="280"/>
    </location>
</feature>
<feature type="transmembrane region" description="Helical" evidence="8">
    <location>
        <begin position="287"/>
        <end position="305"/>
    </location>
</feature>
<evidence type="ECO:0000256" key="2">
    <source>
        <dbReference type="ARBA" id="ARBA00022448"/>
    </source>
</evidence>
<accession>A0A1C5H1X0</accession>
<keyword evidence="3" id="KW-1003">Cell membrane</keyword>
<protein>
    <submittedName>
        <fullName evidence="10">Predicted arabinose efflux permease, MFS family</fullName>
    </submittedName>
</protein>
<dbReference type="InterPro" id="IPR010290">
    <property type="entry name" value="TM_effector"/>
</dbReference>
<feature type="region of interest" description="Disordered" evidence="7">
    <location>
        <begin position="430"/>
        <end position="486"/>
    </location>
</feature>
<feature type="compositionally biased region" description="Basic residues" evidence="7">
    <location>
        <begin position="459"/>
        <end position="473"/>
    </location>
</feature>
<feature type="transmembrane region" description="Helical" evidence="8">
    <location>
        <begin position="224"/>
        <end position="246"/>
    </location>
</feature>
<keyword evidence="2" id="KW-0813">Transport</keyword>
<proteinExistence type="predicted"/>
<sequence>MRSLVSARFGADFIRLWTASAVSNIGDGVTMAAGPLLVVSVSNDARLVAGAAFAQQLPWLLFALVSGAYVDRLDRRLLIVVVNLARGVALAALAATVATHTVTVPIIYAVVFLLGTGETLADTAMRALLPAVVVPERLPSANARLAATFTIGQQFVAKPLGAWLFVVAAAAPFGFDALTFVVAAVLIAGIRPVPPVQQPGPRTTLRGEIVDGVRWLWRQRLVRTLAISMGIGNLAFCAAFAVFVIYCRQRLGLSDVGYGFLLTAFAVGGLFGATVAAKLAHAFGSTAVLRAGLVIEVVTHVTLAVTTTPWVAAVVLVGFSIHAMVWGVIVTSIRQRVVPSGLRGRVGGVYSLLDLGGAALGFLLGGLLAGAWGITTPFWIAAAAMTVVTVGAWRPPAKRPHSSDSRRLSDSSALLSDLDPLWFPAAGVGGPPGAAVRRRRPRCTVPRTGAGWGTGRAPPRPRQRRTTPSRRSRGCGTRVGKSTGSACRLW</sequence>
<keyword evidence="4 8" id="KW-0812">Transmembrane</keyword>
<dbReference type="InterPro" id="IPR036259">
    <property type="entry name" value="MFS_trans_sf"/>
</dbReference>
<dbReference type="Pfam" id="PF05977">
    <property type="entry name" value="MFS_3"/>
    <property type="match status" value="1"/>
</dbReference>
<feature type="domain" description="Major facilitator superfamily (MFS) profile" evidence="9">
    <location>
        <begin position="12"/>
        <end position="400"/>
    </location>
</feature>
<keyword evidence="6 8" id="KW-0472">Membrane</keyword>
<evidence type="ECO:0000256" key="4">
    <source>
        <dbReference type="ARBA" id="ARBA00022692"/>
    </source>
</evidence>
<evidence type="ECO:0000313" key="10">
    <source>
        <dbReference type="EMBL" id="SCG39827.1"/>
    </source>
</evidence>
<dbReference type="Proteomes" id="UP000198226">
    <property type="component" value="Chromosome I"/>
</dbReference>
<dbReference type="InterPro" id="IPR020846">
    <property type="entry name" value="MFS_dom"/>
</dbReference>
<dbReference type="PROSITE" id="PS50850">
    <property type="entry name" value="MFS"/>
    <property type="match status" value="1"/>
</dbReference>
<evidence type="ECO:0000256" key="7">
    <source>
        <dbReference type="SAM" id="MobiDB-lite"/>
    </source>
</evidence>
<dbReference type="CDD" id="cd06173">
    <property type="entry name" value="MFS_MefA_like"/>
    <property type="match status" value="1"/>
</dbReference>
<dbReference type="Gene3D" id="1.20.1250.20">
    <property type="entry name" value="MFS general substrate transporter like domains"/>
    <property type="match status" value="1"/>
</dbReference>
<feature type="transmembrane region" description="Helical" evidence="8">
    <location>
        <begin position="163"/>
        <end position="188"/>
    </location>
</feature>
<dbReference type="GO" id="GO:0022857">
    <property type="term" value="F:transmembrane transporter activity"/>
    <property type="evidence" value="ECO:0007669"/>
    <property type="project" value="InterPro"/>
</dbReference>
<evidence type="ECO:0000259" key="9">
    <source>
        <dbReference type="PROSITE" id="PS50850"/>
    </source>
</evidence>
<dbReference type="GO" id="GO:0005886">
    <property type="term" value="C:plasma membrane"/>
    <property type="evidence" value="ECO:0007669"/>
    <property type="project" value="UniProtKB-SubCell"/>
</dbReference>
<feature type="transmembrane region" description="Helical" evidence="8">
    <location>
        <begin position="378"/>
        <end position="397"/>
    </location>
</feature>
<feature type="transmembrane region" description="Helical" evidence="8">
    <location>
        <begin position="21"/>
        <end position="41"/>
    </location>
</feature>
<evidence type="ECO:0000256" key="6">
    <source>
        <dbReference type="ARBA" id="ARBA00023136"/>
    </source>
</evidence>
<feature type="transmembrane region" description="Helical" evidence="8">
    <location>
        <begin position="311"/>
        <end position="331"/>
    </location>
</feature>
<reference evidence="11" key="1">
    <citation type="submission" date="2016-06" db="EMBL/GenBank/DDBJ databases">
        <authorList>
            <person name="Varghese N."/>
            <person name="Submissions Spin"/>
        </authorList>
    </citation>
    <scope>NUCLEOTIDE SEQUENCE [LARGE SCALE GENOMIC DNA]</scope>
    <source>
        <strain evidence="11">DSM 44983</strain>
    </source>
</reference>
<dbReference type="SUPFAM" id="SSF103473">
    <property type="entry name" value="MFS general substrate transporter"/>
    <property type="match status" value="1"/>
</dbReference>
<dbReference type="AlphaFoldDB" id="A0A1C5H1X0"/>
<keyword evidence="11" id="KW-1185">Reference proteome</keyword>
<evidence type="ECO:0000256" key="5">
    <source>
        <dbReference type="ARBA" id="ARBA00022989"/>
    </source>
</evidence>
<organism evidence="10 11">
    <name type="scientific">Micromonospora rifamycinica</name>
    <dbReference type="NCBI Taxonomy" id="291594"/>
    <lineage>
        <taxon>Bacteria</taxon>
        <taxon>Bacillati</taxon>
        <taxon>Actinomycetota</taxon>
        <taxon>Actinomycetes</taxon>
        <taxon>Micromonosporales</taxon>
        <taxon>Micromonosporaceae</taxon>
        <taxon>Micromonospora</taxon>
    </lineage>
</organism>
<comment type="subcellular location">
    <subcellularLocation>
        <location evidence="1">Cell membrane</location>
        <topology evidence="1">Multi-pass membrane protein</topology>
    </subcellularLocation>
</comment>
<dbReference type="RefSeq" id="WP_084261369.1">
    <property type="nucleotide sequence ID" value="NZ_LRMV01000080.1"/>
</dbReference>
<dbReference type="PANTHER" id="PTHR23513:SF6">
    <property type="entry name" value="MAJOR FACILITATOR SUPERFAMILY ASSOCIATED DOMAIN-CONTAINING PROTEIN"/>
    <property type="match status" value="1"/>
</dbReference>
<name>A0A1C5H1X0_9ACTN</name>
<evidence type="ECO:0000256" key="3">
    <source>
        <dbReference type="ARBA" id="ARBA00022475"/>
    </source>
</evidence>